<feature type="signal peptide" evidence="1">
    <location>
        <begin position="1"/>
        <end position="17"/>
    </location>
</feature>
<dbReference type="EMBL" id="HBGQ01061809">
    <property type="protein sequence ID" value="CAD9467069.1"/>
    <property type="molecule type" value="Transcribed_RNA"/>
</dbReference>
<proteinExistence type="predicted"/>
<gene>
    <name evidence="2" type="ORF">AAND1436_LOCUS29847</name>
</gene>
<dbReference type="AlphaFoldDB" id="A0A7S2DX96"/>
<organism evidence="2">
    <name type="scientific">Alexandrium andersonii</name>
    <dbReference type="NCBI Taxonomy" id="327968"/>
    <lineage>
        <taxon>Eukaryota</taxon>
        <taxon>Sar</taxon>
        <taxon>Alveolata</taxon>
        <taxon>Dinophyceae</taxon>
        <taxon>Gonyaulacales</taxon>
        <taxon>Pyrocystaceae</taxon>
        <taxon>Alexandrium</taxon>
    </lineage>
</organism>
<name>A0A7S2DX96_9DINO</name>
<evidence type="ECO:0000313" key="2">
    <source>
        <dbReference type="EMBL" id="CAD9467069.1"/>
    </source>
</evidence>
<sequence length="234" mass="25415">MPSRVLLVALLAAPCGAAPALDIISSWPIAANASSPPKATTAPSLRGAAQDWWPGFYFRWAPQVALMELRVRMGVFLPASDPLWEQARTLVRTVAYDTAPGKKFMDLCSAGRLEEYNREACANNTFGNINVGGIPADAFFCGSTRSGIDWARPWWGSTVPPVKRICEAEPGTAYNATGFCGGWTTRELVLSFFFTTPVWGADPVTMNVPGIHCLFGLGNCDIHYCQHCPRRCGP</sequence>
<protein>
    <submittedName>
        <fullName evidence="2">Uncharacterized protein</fullName>
    </submittedName>
</protein>
<reference evidence="2" key="1">
    <citation type="submission" date="2021-01" db="EMBL/GenBank/DDBJ databases">
        <authorList>
            <person name="Corre E."/>
            <person name="Pelletier E."/>
            <person name="Niang G."/>
            <person name="Scheremetjew M."/>
            <person name="Finn R."/>
            <person name="Kale V."/>
            <person name="Holt S."/>
            <person name="Cochrane G."/>
            <person name="Meng A."/>
            <person name="Brown T."/>
            <person name="Cohen L."/>
        </authorList>
    </citation>
    <scope>NUCLEOTIDE SEQUENCE</scope>
    <source>
        <strain evidence="2">CCMP2222</strain>
    </source>
</reference>
<feature type="chain" id="PRO_5031220006" evidence="1">
    <location>
        <begin position="18"/>
        <end position="234"/>
    </location>
</feature>
<keyword evidence="1" id="KW-0732">Signal</keyword>
<evidence type="ECO:0000256" key="1">
    <source>
        <dbReference type="SAM" id="SignalP"/>
    </source>
</evidence>
<accession>A0A7S2DX96</accession>